<dbReference type="InterPro" id="IPR014729">
    <property type="entry name" value="Rossmann-like_a/b/a_fold"/>
</dbReference>
<feature type="domain" description="UspA" evidence="1">
    <location>
        <begin position="166"/>
        <end position="302"/>
    </location>
</feature>
<accession>A6GC05</accession>
<organism evidence="2 3">
    <name type="scientific">Plesiocystis pacifica SIR-1</name>
    <dbReference type="NCBI Taxonomy" id="391625"/>
    <lineage>
        <taxon>Bacteria</taxon>
        <taxon>Pseudomonadati</taxon>
        <taxon>Myxococcota</taxon>
        <taxon>Polyangia</taxon>
        <taxon>Nannocystales</taxon>
        <taxon>Nannocystaceae</taxon>
        <taxon>Plesiocystis</taxon>
    </lineage>
</organism>
<keyword evidence="3" id="KW-1185">Reference proteome</keyword>
<reference evidence="2 3" key="1">
    <citation type="submission" date="2007-06" db="EMBL/GenBank/DDBJ databases">
        <authorList>
            <person name="Shimkets L."/>
            <person name="Ferriera S."/>
            <person name="Johnson J."/>
            <person name="Kravitz S."/>
            <person name="Beeson K."/>
            <person name="Sutton G."/>
            <person name="Rogers Y.-H."/>
            <person name="Friedman R."/>
            <person name="Frazier M."/>
            <person name="Venter J.C."/>
        </authorList>
    </citation>
    <scope>NUCLEOTIDE SEQUENCE [LARGE SCALE GENOMIC DNA]</scope>
    <source>
        <strain evidence="2 3">SIR-1</strain>
    </source>
</reference>
<dbReference type="Pfam" id="PF00582">
    <property type="entry name" value="Usp"/>
    <property type="match status" value="1"/>
</dbReference>
<dbReference type="EMBL" id="ABCS01000062">
    <property type="protein sequence ID" value="EDM76567.1"/>
    <property type="molecule type" value="Genomic_DNA"/>
</dbReference>
<dbReference type="RefSeq" id="WP_006974246.1">
    <property type="nucleotide sequence ID" value="NZ_ABCS01000062.1"/>
</dbReference>
<dbReference type="Gene3D" id="3.40.50.620">
    <property type="entry name" value="HUPs"/>
    <property type="match status" value="2"/>
</dbReference>
<dbReference type="CDD" id="cd00293">
    <property type="entry name" value="USP-like"/>
    <property type="match status" value="1"/>
</dbReference>
<evidence type="ECO:0000259" key="1">
    <source>
        <dbReference type="Pfam" id="PF00582"/>
    </source>
</evidence>
<dbReference type="AlphaFoldDB" id="A6GC05"/>
<name>A6GC05_9BACT</name>
<dbReference type="STRING" id="391625.PPSIR1_24204"/>
<dbReference type="OrthoDB" id="5506533at2"/>
<dbReference type="Proteomes" id="UP000005801">
    <property type="component" value="Unassembled WGS sequence"/>
</dbReference>
<evidence type="ECO:0000313" key="2">
    <source>
        <dbReference type="EMBL" id="EDM76567.1"/>
    </source>
</evidence>
<dbReference type="InterPro" id="IPR006016">
    <property type="entry name" value="UspA"/>
</dbReference>
<gene>
    <name evidence="2" type="ORF">PPSIR1_24204</name>
</gene>
<sequence length="305" mass="32782">MSDDTLPTSPALGHDDAPRWRVGLDLRPRSHGAARFAAWLHERDPSIHLDGVHLVDASLLELPDSGARVQLVDRARRAAEAALESLGVREHYQHVHALVTTDVVRALAVSGGLSTVTGLIVGRRAGGEERALVRLGRICRRLLRRAESPVFVVPPDLQPAHLGAGPIVCAVTPEPASLAAARYAMQLGKAIDRPVVYIQAIALSVPMGLPYVPESAWVDLHEQHMGRSQETLAQWCDKNGLEGEQKVISGPVVYELIATARRLDGCMIVCGSRQLSTAERLWTASTGMGLAAGSHLPVAIVPPEE</sequence>
<comment type="caution">
    <text evidence="2">The sequence shown here is derived from an EMBL/GenBank/DDBJ whole genome shotgun (WGS) entry which is preliminary data.</text>
</comment>
<proteinExistence type="predicted"/>
<protein>
    <recommendedName>
        <fullName evidence="1">UspA domain-containing protein</fullName>
    </recommendedName>
</protein>
<dbReference type="SUPFAM" id="SSF52402">
    <property type="entry name" value="Adenine nucleotide alpha hydrolases-like"/>
    <property type="match status" value="2"/>
</dbReference>
<evidence type="ECO:0000313" key="3">
    <source>
        <dbReference type="Proteomes" id="UP000005801"/>
    </source>
</evidence>